<accession>A0ABV4XJT1</accession>
<evidence type="ECO:0000313" key="1">
    <source>
        <dbReference type="EMBL" id="MFB2891968.1"/>
    </source>
</evidence>
<dbReference type="EMBL" id="JBHFNR010000019">
    <property type="protein sequence ID" value="MFB2891968.1"/>
    <property type="molecule type" value="Genomic_DNA"/>
</dbReference>
<dbReference type="Proteomes" id="UP001576784">
    <property type="component" value="Unassembled WGS sequence"/>
</dbReference>
<gene>
    <name evidence="1" type="ORF">ACE1CI_03375</name>
</gene>
<dbReference type="RefSeq" id="WP_413261645.1">
    <property type="nucleotide sequence ID" value="NZ_JBHFNR010000019.1"/>
</dbReference>
<proteinExistence type="predicted"/>
<keyword evidence="2" id="KW-1185">Reference proteome</keyword>
<evidence type="ECO:0000313" key="2">
    <source>
        <dbReference type="Proteomes" id="UP001576784"/>
    </source>
</evidence>
<reference evidence="1 2" key="1">
    <citation type="submission" date="2024-09" db="EMBL/GenBank/DDBJ databases">
        <title>Floridaenema gen nov. (Aerosakkonemataceae, Aerosakkonematales ord. nov., Cyanobacteria) from benthic tropical and subtropical fresh waters, with the description of four new species.</title>
        <authorList>
            <person name="Moretto J.A."/>
            <person name="Berthold D.E."/>
            <person name="Lefler F.W."/>
            <person name="Huang I.-S."/>
            <person name="Laughinghouse H. IV."/>
        </authorList>
    </citation>
    <scope>NUCLEOTIDE SEQUENCE [LARGE SCALE GENOMIC DNA]</scope>
    <source>
        <strain evidence="1 2">BLCC-F50</strain>
    </source>
</reference>
<evidence type="ECO:0008006" key="3">
    <source>
        <dbReference type="Google" id="ProtNLM"/>
    </source>
</evidence>
<sequence length="64" mass="7546">MNKSANNQIPLTVEQINAIKLEKRIKGVHSMFNGNLIVICRDRLKRMIKFNGDRIEWIDSYNEQ</sequence>
<organism evidence="1 2">
    <name type="scientific">Floridaenema flaviceps BLCC-F50</name>
    <dbReference type="NCBI Taxonomy" id="3153642"/>
    <lineage>
        <taxon>Bacteria</taxon>
        <taxon>Bacillati</taxon>
        <taxon>Cyanobacteriota</taxon>
        <taxon>Cyanophyceae</taxon>
        <taxon>Oscillatoriophycideae</taxon>
        <taxon>Aerosakkonematales</taxon>
        <taxon>Aerosakkonemataceae</taxon>
        <taxon>Floridanema</taxon>
        <taxon>Floridanema flaviceps</taxon>
    </lineage>
</organism>
<comment type="caution">
    <text evidence="1">The sequence shown here is derived from an EMBL/GenBank/DDBJ whole genome shotgun (WGS) entry which is preliminary data.</text>
</comment>
<protein>
    <recommendedName>
        <fullName evidence="3">Phage protein</fullName>
    </recommendedName>
</protein>
<name>A0ABV4XJT1_9CYAN</name>